<dbReference type="InterPro" id="IPR010093">
    <property type="entry name" value="SinI_DNA-bd"/>
</dbReference>
<organism evidence="2 3">
    <name type="scientific">Paenibacillus gansuensis</name>
    <dbReference type="NCBI Taxonomy" id="306542"/>
    <lineage>
        <taxon>Bacteria</taxon>
        <taxon>Bacillati</taxon>
        <taxon>Bacillota</taxon>
        <taxon>Bacilli</taxon>
        <taxon>Bacillales</taxon>
        <taxon>Paenibacillaceae</taxon>
        <taxon>Paenibacillus</taxon>
    </lineage>
</organism>
<dbReference type="InterPro" id="IPR009061">
    <property type="entry name" value="DNA-bd_dom_put_sf"/>
</dbReference>
<reference evidence="3" key="1">
    <citation type="journal article" date="2019" name="Int. J. Syst. Evol. Microbiol.">
        <title>The Global Catalogue of Microorganisms (GCM) 10K type strain sequencing project: providing services to taxonomists for standard genome sequencing and annotation.</title>
        <authorList>
            <consortium name="The Broad Institute Genomics Platform"/>
            <consortium name="The Broad Institute Genome Sequencing Center for Infectious Disease"/>
            <person name="Wu L."/>
            <person name="Ma J."/>
        </authorList>
    </citation>
    <scope>NUCLEOTIDE SEQUENCE [LARGE SCALE GENOMIC DNA]</scope>
    <source>
        <strain evidence="3">KCTC 3950</strain>
    </source>
</reference>
<sequence length="110" mass="13163">MREYDLLRIQLLKTLVQMEEQLLISIEKEKIQSDTIAESRDENSTFQQDNHQMKVVFSVTELSEYLGVSTDCIYAMVRENQIPFVRIRRRILFYRDSINSWINTTSRILE</sequence>
<comment type="caution">
    <text evidence="2">The sequence shown here is derived from an EMBL/GenBank/DDBJ whole genome shotgun (WGS) entry which is preliminary data.</text>
</comment>
<dbReference type="EMBL" id="JBHUME010000002">
    <property type="protein sequence ID" value="MFD2611293.1"/>
    <property type="molecule type" value="Genomic_DNA"/>
</dbReference>
<dbReference type="Pfam" id="PF12728">
    <property type="entry name" value="HTH_17"/>
    <property type="match status" value="1"/>
</dbReference>
<evidence type="ECO:0000259" key="1">
    <source>
        <dbReference type="Pfam" id="PF12728"/>
    </source>
</evidence>
<proteinExistence type="predicted"/>
<name>A0ABW5P9X6_9BACL</name>
<dbReference type="Proteomes" id="UP001597541">
    <property type="component" value="Unassembled WGS sequence"/>
</dbReference>
<feature type="domain" description="Helix-turn-helix" evidence="1">
    <location>
        <begin position="57"/>
        <end position="104"/>
    </location>
</feature>
<dbReference type="SUPFAM" id="SSF46955">
    <property type="entry name" value="Putative DNA-binding domain"/>
    <property type="match status" value="1"/>
</dbReference>
<accession>A0ABW5P9X6</accession>
<evidence type="ECO:0000313" key="3">
    <source>
        <dbReference type="Proteomes" id="UP001597541"/>
    </source>
</evidence>
<evidence type="ECO:0000313" key="2">
    <source>
        <dbReference type="EMBL" id="MFD2611293.1"/>
    </source>
</evidence>
<dbReference type="RefSeq" id="WP_377599778.1">
    <property type="nucleotide sequence ID" value="NZ_JBHUME010000002.1"/>
</dbReference>
<gene>
    <name evidence="2" type="ORF">ACFSUF_02525</name>
</gene>
<dbReference type="NCBIfam" id="TIGR01764">
    <property type="entry name" value="excise"/>
    <property type="match status" value="1"/>
</dbReference>
<dbReference type="InterPro" id="IPR041657">
    <property type="entry name" value="HTH_17"/>
</dbReference>
<protein>
    <submittedName>
        <fullName evidence="2">Helix-turn-helix domain-containing protein</fullName>
    </submittedName>
</protein>
<keyword evidence="3" id="KW-1185">Reference proteome</keyword>